<evidence type="ECO:0000256" key="1">
    <source>
        <dbReference type="SAM" id="MobiDB-lite"/>
    </source>
</evidence>
<sequence>MRSKPSKISNNSTHNSVAILAQDWLFLSIYSAMRVSAVLGVLLATVVDVCQAQDEADLEEDLLEESDDGEEEEEPEEDDDEAGLRMKCLPHVEAVEAEHGYFDDHEATDDQLAAKANAIAAVAGQIVDSPKESLKDVVHAKLKSIRDGKLPYGARDVCTLVEVHHLEL</sequence>
<gene>
    <name evidence="2" type="ORF">OMAR00292_LOCUS993</name>
</gene>
<feature type="region of interest" description="Disordered" evidence="1">
    <location>
        <begin position="61"/>
        <end position="83"/>
    </location>
</feature>
<accession>A0A7S3XGG0</accession>
<feature type="compositionally biased region" description="Acidic residues" evidence="1">
    <location>
        <begin position="61"/>
        <end position="81"/>
    </location>
</feature>
<reference evidence="2" key="1">
    <citation type="submission" date="2021-01" db="EMBL/GenBank/DDBJ databases">
        <authorList>
            <person name="Corre E."/>
            <person name="Pelletier E."/>
            <person name="Niang G."/>
            <person name="Scheremetjew M."/>
            <person name="Finn R."/>
            <person name="Kale V."/>
            <person name="Holt S."/>
            <person name="Cochrane G."/>
            <person name="Meng A."/>
            <person name="Brown T."/>
            <person name="Cohen L."/>
        </authorList>
    </citation>
    <scope>NUCLEOTIDE SEQUENCE</scope>
    <source>
        <strain evidence="2">CCMP1795</strain>
    </source>
</reference>
<dbReference type="EMBL" id="HBIT01002394">
    <property type="protein sequence ID" value="CAE0615118.1"/>
    <property type="molecule type" value="Transcribed_RNA"/>
</dbReference>
<proteinExistence type="predicted"/>
<protein>
    <submittedName>
        <fullName evidence="2">Uncharacterized protein</fullName>
    </submittedName>
</protein>
<organism evidence="2">
    <name type="scientific">Oxyrrhis marina</name>
    <name type="common">Dinoflagellate</name>
    <dbReference type="NCBI Taxonomy" id="2969"/>
    <lineage>
        <taxon>Eukaryota</taxon>
        <taxon>Sar</taxon>
        <taxon>Alveolata</taxon>
        <taxon>Dinophyceae</taxon>
        <taxon>Oxyrrhinales</taxon>
        <taxon>Oxyrrhinaceae</taxon>
        <taxon>Oxyrrhis</taxon>
    </lineage>
</organism>
<evidence type="ECO:0000313" key="2">
    <source>
        <dbReference type="EMBL" id="CAE0615118.1"/>
    </source>
</evidence>
<dbReference type="AlphaFoldDB" id="A0A7S3XGG0"/>
<name>A0A7S3XGG0_OXYMA</name>